<keyword evidence="6 11" id="KW-0040">ANK repeat</keyword>
<dbReference type="PROSITE" id="PS50088">
    <property type="entry name" value="ANK_REPEAT"/>
    <property type="match status" value="4"/>
</dbReference>
<evidence type="ECO:0000256" key="13">
    <source>
        <dbReference type="SAM" id="MobiDB-lite"/>
    </source>
</evidence>
<sequence length="656" mass="73063">MNVFVAAQRGDVALLRQLIESGQASAADRDDQNVTPLHWAAINAQVAACRYLLEQGADVDAVGGDLVATPMQWASRNGYLYVIQLLIAHGADPTVTDSQGYNSLHLVTHSSSVMPLLYLLHQPVNVDSRDLQGHTSLMWAAYQGDALSVDLLLRHGANPNTSDDSGLTPMHWAVVRANRAIIRRLVESGADLTAKDGEGRTPREMAVELKSLGAWKRAFEEGGMNEFGIKKAKPFSDRNTKIAIFSIPTIFFYMIFITVALLPWYTGILLGLGEFFGMHHIVTRVLLNNSTYTESVQQTPYFSGIIFASMVWVMYSWLTRLVHQTQAHTVAHFVFAISFGLCVYNFFRAITLDAGSCPRPSSDNELKTVIEDLASEGRLNGQTFCLQCMARKPLRSKHCRVCDKCIARSDHHCPWVWNCVGANNHRQFVIFVSTLVSGIVSFDYLTYHFFSTLTLPDDPKTISLSCLLPSDLCRMTSYDTFLVAVTVWATLQLSWTIVLLASQLWQVARQMTTLEVSNLGRYGFMGGRGGAVPEQAAGSDEHKHNHKHRHGGFIMHLLGFDRFTKGRAVNGLAKSGQATNPFDLGLVGNCKDFWTAGRELGVEYDKLYDVPMEGFKEAKRRRDREEEDDGKRGARRGLLGLVMGSRRAEYEPVNQV</sequence>
<name>A0A0D7BMX4_9AGAR</name>
<comment type="similarity">
    <text evidence="2">Belongs to the DHHC palmitoyltransferase family. AKR/ZDHHC17 subfamily.</text>
</comment>
<dbReference type="GO" id="GO:0019706">
    <property type="term" value="F:protein-cysteine S-palmitoyltransferase activity"/>
    <property type="evidence" value="ECO:0007669"/>
    <property type="project" value="UniProtKB-EC"/>
</dbReference>
<keyword evidence="16" id="KW-1185">Reference proteome</keyword>
<feature type="domain" description="Palmitoyltransferase DHHC" evidence="14">
    <location>
        <begin position="381"/>
        <end position="516"/>
    </location>
</feature>
<evidence type="ECO:0000256" key="5">
    <source>
        <dbReference type="ARBA" id="ARBA00022989"/>
    </source>
</evidence>
<evidence type="ECO:0000313" key="16">
    <source>
        <dbReference type="Proteomes" id="UP000054007"/>
    </source>
</evidence>
<dbReference type="PROSITE" id="PS50216">
    <property type="entry name" value="DHHC"/>
    <property type="match status" value="1"/>
</dbReference>
<dbReference type="PANTHER" id="PTHR24161">
    <property type="entry name" value="ANK_REP_REGION DOMAIN-CONTAINING PROTEIN-RELATED"/>
    <property type="match status" value="1"/>
</dbReference>
<keyword evidence="12" id="KW-0012">Acyltransferase</keyword>
<comment type="catalytic activity">
    <reaction evidence="10 12">
        <text>L-cysteinyl-[protein] + hexadecanoyl-CoA = S-hexadecanoyl-L-cysteinyl-[protein] + CoA</text>
        <dbReference type="Rhea" id="RHEA:36683"/>
        <dbReference type="Rhea" id="RHEA-COMP:10131"/>
        <dbReference type="Rhea" id="RHEA-COMP:11032"/>
        <dbReference type="ChEBI" id="CHEBI:29950"/>
        <dbReference type="ChEBI" id="CHEBI:57287"/>
        <dbReference type="ChEBI" id="CHEBI:57379"/>
        <dbReference type="ChEBI" id="CHEBI:74151"/>
        <dbReference type="EC" id="2.3.1.225"/>
    </reaction>
</comment>
<feature type="transmembrane region" description="Helical" evidence="12">
    <location>
        <begin position="330"/>
        <end position="347"/>
    </location>
</feature>
<dbReference type="EC" id="2.3.1.225" evidence="12"/>
<dbReference type="Pfam" id="PF12796">
    <property type="entry name" value="Ank_2"/>
    <property type="match status" value="2"/>
</dbReference>
<dbReference type="OrthoDB" id="6781668at2759"/>
<evidence type="ECO:0000313" key="15">
    <source>
        <dbReference type="EMBL" id="KIY71550.1"/>
    </source>
</evidence>
<keyword evidence="12" id="KW-0808">Transferase</keyword>
<feature type="transmembrane region" description="Helical" evidence="12">
    <location>
        <begin position="268"/>
        <end position="287"/>
    </location>
</feature>
<keyword evidence="4" id="KW-0677">Repeat</keyword>
<feature type="transmembrane region" description="Helical" evidence="12">
    <location>
        <begin position="481"/>
        <end position="501"/>
    </location>
</feature>
<feature type="region of interest" description="Disordered" evidence="13">
    <location>
        <begin position="617"/>
        <end position="636"/>
    </location>
</feature>
<accession>A0A0D7BMX4</accession>
<dbReference type="Pfam" id="PF01529">
    <property type="entry name" value="DHHC"/>
    <property type="match status" value="1"/>
</dbReference>
<proteinExistence type="inferred from homology"/>
<evidence type="ECO:0000259" key="14">
    <source>
        <dbReference type="Pfam" id="PF01529"/>
    </source>
</evidence>
<feature type="repeat" description="ANK" evidence="11">
    <location>
        <begin position="132"/>
        <end position="164"/>
    </location>
</feature>
<evidence type="ECO:0000256" key="2">
    <source>
        <dbReference type="ARBA" id="ARBA00010104"/>
    </source>
</evidence>
<feature type="repeat" description="ANK" evidence="11">
    <location>
        <begin position="32"/>
        <end position="64"/>
    </location>
</feature>
<dbReference type="InterPro" id="IPR002110">
    <property type="entry name" value="Ankyrin_rpt"/>
</dbReference>
<dbReference type="SUPFAM" id="SSF48403">
    <property type="entry name" value="Ankyrin repeat"/>
    <property type="match status" value="1"/>
</dbReference>
<dbReference type="PROSITE" id="PS50297">
    <property type="entry name" value="ANK_REP_REGION"/>
    <property type="match status" value="4"/>
</dbReference>
<comment type="domain">
    <text evidence="12">The DHHC domain is required for palmitoyltransferase activity.</text>
</comment>
<keyword evidence="9" id="KW-0449">Lipoprotein</keyword>
<evidence type="ECO:0000256" key="1">
    <source>
        <dbReference type="ARBA" id="ARBA00004141"/>
    </source>
</evidence>
<feature type="transmembrane region" description="Helical" evidence="12">
    <location>
        <begin position="428"/>
        <end position="450"/>
    </location>
</feature>
<evidence type="ECO:0000256" key="7">
    <source>
        <dbReference type="ARBA" id="ARBA00023136"/>
    </source>
</evidence>
<protein>
    <recommendedName>
        <fullName evidence="12">Palmitoyltransferase</fullName>
        <ecNumber evidence="12">2.3.1.225</ecNumber>
    </recommendedName>
</protein>
<dbReference type="Proteomes" id="UP000054007">
    <property type="component" value="Unassembled WGS sequence"/>
</dbReference>
<evidence type="ECO:0000256" key="9">
    <source>
        <dbReference type="ARBA" id="ARBA00023288"/>
    </source>
</evidence>
<dbReference type="InterPro" id="IPR036770">
    <property type="entry name" value="Ankyrin_rpt-contain_sf"/>
</dbReference>
<feature type="transmembrane region" description="Helical" evidence="12">
    <location>
        <begin position="242"/>
        <end position="262"/>
    </location>
</feature>
<evidence type="ECO:0000256" key="8">
    <source>
        <dbReference type="ARBA" id="ARBA00023139"/>
    </source>
</evidence>
<gene>
    <name evidence="15" type="ORF">CYLTODRAFT_369183</name>
</gene>
<dbReference type="PANTHER" id="PTHR24161:SF85">
    <property type="entry name" value="PALMITOYLTRANSFERASE HIP14"/>
    <property type="match status" value="1"/>
</dbReference>
<evidence type="ECO:0000256" key="10">
    <source>
        <dbReference type="ARBA" id="ARBA00048048"/>
    </source>
</evidence>
<evidence type="ECO:0000256" key="3">
    <source>
        <dbReference type="ARBA" id="ARBA00022692"/>
    </source>
</evidence>
<dbReference type="SMART" id="SM00248">
    <property type="entry name" value="ANK"/>
    <property type="match status" value="5"/>
</dbReference>
<organism evidence="15 16">
    <name type="scientific">Cylindrobasidium torrendii FP15055 ss-10</name>
    <dbReference type="NCBI Taxonomy" id="1314674"/>
    <lineage>
        <taxon>Eukaryota</taxon>
        <taxon>Fungi</taxon>
        <taxon>Dikarya</taxon>
        <taxon>Basidiomycota</taxon>
        <taxon>Agaricomycotina</taxon>
        <taxon>Agaricomycetes</taxon>
        <taxon>Agaricomycetidae</taxon>
        <taxon>Agaricales</taxon>
        <taxon>Marasmiineae</taxon>
        <taxon>Physalacriaceae</taxon>
        <taxon>Cylindrobasidium</taxon>
    </lineage>
</organism>
<dbReference type="EMBL" id="KN880453">
    <property type="protein sequence ID" value="KIY71550.1"/>
    <property type="molecule type" value="Genomic_DNA"/>
</dbReference>
<dbReference type="GO" id="GO:0016020">
    <property type="term" value="C:membrane"/>
    <property type="evidence" value="ECO:0007669"/>
    <property type="project" value="UniProtKB-SubCell"/>
</dbReference>
<evidence type="ECO:0000256" key="12">
    <source>
        <dbReference type="RuleBase" id="RU079119"/>
    </source>
</evidence>
<reference evidence="15 16" key="1">
    <citation type="journal article" date="2015" name="Fungal Genet. Biol.">
        <title>Evolution of novel wood decay mechanisms in Agaricales revealed by the genome sequences of Fistulina hepatica and Cylindrobasidium torrendii.</title>
        <authorList>
            <person name="Floudas D."/>
            <person name="Held B.W."/>
            <person name="Riley R."/>
            <person name="Nagy L.G."/>
            <person name="Koehler G."/>
            <person name="Ransdell A.S."/>
            <person name="Younus H."/>
            <person name="Chow J."/>
            <person name="Chiniquy J."/>
            <person name="Lipzen A."/>
            <person name="Tritt A."/>
            <person name="Sun H."/>
            <person name="Haridas S."/>
            <person name="LaButti K."/>
            <person name="Ohm R.A."/>
            <person name="Kues U."/>
            <person name="Blanchette R.A."/>
            <person name="Grigoriev I.V."/>
            <person name="Minto R.E."/>
            <person name="Hibbett D.S."/>
        </authorList>
    </citation>
    <scope>NUCLEOTIDE SEQUENCE [LARGE SCALE GENOMIC DNA]</scope>
    <source>
        <strain evidence="15 16">FP15055 ss-10</strain>
    </source>
</reference>
<dbReference type="STRING" id="1314674.A0A0D7BMX4"/>
<keyword evidence="3 12" id="KW-0812">Transmembrane</keyword>
<evidence type="ECO:0000256" key="4">
    <source>
        <dbReference type="ARBA" id="ARBA00022737"/>
    </source>
</evidence>
<dbReference type="AlphaFoldDB" id="A0A0D7BMX4"/>
<evidence type="ECO:0000256" key="11">
    <source>
        <dbReference type="PROSITE-ProRule" id="PRU00023"/>
    </source>
</evidence>
<dbReference type="Gene3D" id="1.25.40.20">
    <property type="entry name" value="Ankyrin repeat-containing domain"/>
    <property type="match status" value="1"/>
</dbReference>
<keyword evidence="8" id="KW-0564">Palmitate</keyword>
<feature type="repeat" description="ANK" evidence="11">
    <location>
        <begin position="69"/>
        <end position="98"/>
    </location>
</feature>
<keyword evidence="5 12" id="KW-1133">Transmembrane helix</keyword>
<dbReference type="InterPro" id="IPR001594">
    <property type="entry name" value="Palmitoyltrfase_DHHC"/>
</dbReference>
<feature type="transmembrane region" description="Helical" evidence="12">
    <location>
        <begin position="299"/>
        <end position="318"/>
    </location>
</feature>
<keyword evidence="7 12" id="KW-0472">Membrane</keyword>
<feature type="repeat" description="ANK" evidence="11">
    <location>
        <begin position="165"/>
        <end position="197"/>
    </location>
</feature>
<evidence type="ECO:0000256" key="6">
    <source>
        <dbReference type="ARBA" id="ARBA00023043"/>
    </source>
</evidence>
<comment type="subcellular location">
    <subcellularLocation>
        <location evidence="1">Membrane</location>
        <topology evidence="1">Multi-pass membrane protein</topology>
    </subcellularLocation>
</comment>